<protein>
    <recommendedName>
        <fullName evidence="4">FAR1 domain-containing protein</fullName>
    </recommendedName>
</protein>
<sequence>MAPGLVFKFFGQSGKKTSHQATAAATTTRPPAGKQSGKFKNTALEARDLRAKYHKPPSPSPEPVSSSPCTVPSSPTFKFHPESARSSSPPCGEEWHEHDEDLTFNNMTSDTMPSKTKARSPAEKLEVIELEWANLEEAEAWIEKEQDVKLFSFASKGPVPTRGAPVGWTKAYVYVCSRGSSGGKKEYRKKFAWIRKKPFKSTGCRCRIRLTVFPDKVVGRYTAEHNHSLGMENARFTSISETTWHQIEAMLRSGVSVSNVLRHVHDQVYDERNRSQLQSGQSSRNHFVTRADVRRIEKAIEQETIRLEKQDGDHECAPSPYDLTSRNGPSVLLPPVSAHAHEQPLNLGLALDPPTDFLAILAQHPTGPSDTHCRPPRDPLTHAPKGTQGRTSTTTLKDDLRRKGRIGLDAQEMDQGRVQRVREGNRGT</sequence>
<accession>A0A8H6IGS5</accession>
<dbReference type="Proteomes" id="UP000521943">
    <property type="component" value="Unassembled WGS sequence"/>
</dbReference>
<dbReference type="AlphaFoldDB" id="A0A8H6IGS5"/>
<keyword evidence="3" id="KW-1185">Reference proteome</keyword>
<evidence type="ECO:0000256" key="1">
    <source>
        <dbReference type="SAM" id="MobiDB-lite"/>
    </source>
</evidence>
<organism evidence="2 3">
    <name type="scientific">Ephemerocybe angulata</name>
    <dbReference type="NCBI Taxonomy" id="980116"/>
    <lineage>
        <taxon>Eukaryota</taxon>
        <taxon>Fungi</taxon>
        <taxon>Dikarya</taxon>
        <taxon>Basidiomycota</taxon>
        <taxon>Agaricomycotina</taxon>
        <taxon>Agaricomycetes</taxon>
        <taxon>Agaricomycetidae</taxon>
        <taxon>Agaricales</taxon>
        <taxon>Agaricineae</taxon>
        <taxon>Psathyrellaceae</taxon>
        <taxon>Ephemerocybe</taxon>
    </lineage>
</organism>
<comment type="caution">
    <text evidence="2">The sequence shown here is derived from an EMBL/GenBank/DDBJ whole genome shotgun (WGS) entry which is preliminary data.</text>
</comment>
<feature type="region of interest" description="Disordered" evidence="1">
    <location>
        <begin position="364"/>
        <end position="399"/>
    </location>
</feature>
<name>A0A8H6IGS5_9AGAR</name>
<feature type="region of interest" description="Disordered" evidence="1">
    <location>
        <begin position="308"/>
        <end position="335"/>
    </location>
</feature>
<dbReference type="OrthoDB" id="1886636at2759"/>
<proteinExistence type="predicted"/>
<dbReference type="EMBL" id="JACGCI010000005">
    <property type="protein sequence ID" value="KAF6763546.1"/>
    <property type="molecule type" value="Genomic_DNA"/>
</dbReference>
<feature type="region of interest" description="Disordered" evidence="1">
    <location>
        <begin position="11"/>
        <end position="96"/>
    </location>
</feature>
<feature type="compositionally biased region" description="Low complexity" evidence="1">
    <location>
        <begin position="63"/>
        <end position="76"/>
    </location>
</feature>
<evidence type="ECO:0008006" key="4">
    <source>
        <dbReference type="Google" id="ProtNLM"/>
    </source>
</evidence>
<gene>
    <name evidence="2" type="ORF">DFP72DRAFT_1136120</name>
</gene>
<evidence type="ECO:0000313" key="2">
    <source>
        <dbReference type="EMBL" id="KAF6763546.1"/>
    </source>
</evidence>
<feature type="compositionally biased region" description="Basic and acidic residues" evidence="1">
    <location>
        <begin position="371"/>
        <end position="380"/>
    </location>
</feature>
<reference evidence="2 3" key="1">
    <citation type="submission" date="2020-07" db="EMBL/GenBank/DDBJ databases">
        <title>Comparative genomics of pyrophilous fungi reveals a link between fire events and developmental genes.</title>
        <authorList>
            <consortium name="DOE Joint Genome Institute"/>
            <person name="Steindorff A.S."/>
            <person name="Carver A."/>
            <person name="Calhoun S."/>
            <person name="Stillman K."/>
            <person name="Liu H."/>
            <person name="Lipzen A."/>
            <person name="Pangilinan J."/>
            <person name="Labutti K."/>
            <person name="Bruns T.D."/>
            <person name="Grigoriev I.V."/>
        </authorList>
    </citation>
    <scope>NUCLEOTIDE SEQUENCE [LARGE SCALE GENOMIC DNA]</scope>
    <source>
        <strain evidence="2 3">CBS 144469</strain>
    </source>
</reference>
<evidence type="ECO:0000313" key="3">
    <source>
        <dbReference type="Proteomes" id="UP000521943"/>
    </source>
</evidence>